<dbReference type="EMBL" id="JACQMI010000005">
    <property type="protein sequence ID" value="MBI4132586.1"/>
    <property type="molecule type" value="Genomic_DNA"/>
</dbReference>
<gene>
    <name evidence="2" type="ORF">HY473_00595</name>
</gene>
<evidence type="ECO:0000313" key="3">
    <source>
        <dbReference type="Proteomes" id="UP000756703"/>
    </source>
</evidence>
<name>A0A932YWA3_9BACT</name>
<reference evidence="2" key="1">
    <citation type="submission" date="2020-07" db="EMBL/GenBank/DDBJ databases">
        <title>Huge and variable diversity of episymbiotic CPR bacteria and DPANN archaea in groundwater ecosystems.</title>
        <authorList>
            <person name="He C.Y."/>
            <person name="Keren R."/>
            <person name="Whittaker M."/>
            <person name="Farag I.F."/>
            <person name="Doudna J."/>
            <person name="Cate J.H.D."/>
            <person name="Banfield J.F."/>
        </authorList>
    </citation>
    <scope>NUCLEOTIDE SEQUENCE</scope>
    <source>
        <strain evidence="2">NC_groundwater_1225_Ag_S-0.1um_56_177</strain>
    </source>
</reference>
<evidence type="ECO:0000313" key="2">
    <source>
        <dbReference type="EMBL" id="MBI4132586.1"/>
    </source>
</evidence>
<protein>
    <submittedName>
        <fullName evidence="2">Uncharacterized protein</fullName>
    </submittedName>
</protein>
<sequence>MAKDAPKMRGWRSRDKTSGLLRKKRSDTRVSTIEKQYRRRLGKDSWQLGTLLKKRRKRSLKKAL</sequence>
<organism evidence="2 3">
    <name type="scientific">Candidatus Sungiibacteriota bacterium</name>
    <dbReference type="NCBI Taxonomy" id="2750080"/>
    <lineage>
        <taxon>Bacteria</taxon>
        <taxon>Candidatus Sungiibacteriota</taxon>
    </lineage>
</organism>
<evidence type="ECO:0000256" key="1">
    <source>
        <dbReference type="SAM" id="MobiDB-lite"/>
    </source>
</evidence>
<dbReference type="AlphaFoldDB" id="A0A932YWA3"/>
<dbReference type="Proteomes" id="UP000756703">
    <property type="component" value="Unassembled WGS sequence"/>
</dbReference>
<feature type="region of interest" description="Disordered" evidence="1">
    <location>
        <begin position="1"/>
        <end position="34"/>
    </location>
</feature>
<comment type="caution">
    <text evidence="2">The sequence shown here is derived from an EMBL/GenBank/DDBJ whole genome shotgun (WGS) entry which is preliminary data.</text>
</comment>
<accession>A0A932YWA3</accession>
<feature type="compositionally biased region" description="Basic and acidic residues" evidence="1">
    <location>
        <begin position="1"/>
        <end position="17"/>
    </location>
</feature>
<proteinExistence type="predicted"/>